<accession>A0A392TK79</accession>
<dbReference type="Proteomes" id="UP000265520">
    <property type="component" value="Unassembled WGS sequence"/>
</dbReference>
<feature type="region of interest" description="Disordered" evidence="1">
    <location>
        <begin position="1"/>
        <end position="49"/>
    </location>
</feature>
<reference evidence="2 3" key="1">
    <citation type="journal article" date="2018" name="Front. Plant Sci.">
        <title>Red Clover (Trifolium pratense) and Zigzag Clover (T. medium) - A Picture of Genomic Similarities and Differences.</title>
        <authorList>
            <person name="Dluhosova J."/>
            <person name="Istvanek J."/>
            <person name="Nedelnik J."/>
            <person name="Repkova J."/>
        </authorList>
    </citation>
    <scope>NUCLEOTIDE SEQUENCE [LARGE SCALE GENOMIC DNA]</scope>
    <source>
        <strain evidence="3">cv. 10/8</strain>
        <tissue evidence="2">Leaf</tissue>
    </source>
</reference>
<name>A0A392TK79_9FABA</name>
<dbReference type="AlphaFoldDB" id="A0A392TK79"/>
<protein>
    <submittedName>
        <fullName evidence="2">Uncharacterized protein</fullName>
    </submittedName>
</protein>
<evidence type="ECO:0000313" key="3">
    <source>
        <dbReference type="Proteomes" id="UP000265520"/>
    </source>
</evidence>
<sequence length="49" mass="5286">RHHNNIHCRDHQNIPLTTTTESKPPPECNKQAAPPTPSTTGKTCVPASA</sequence>
<dbReference type="EMBL" id="LXQA010601851">
    <property type="protein sequence ID" value="MCI61551.1"/>
    <property type="molecule type" value="Genomic_DNA"/>
</dbReference>
<evidence type="ECO:0000256" key="1">
    <source>
        <dbReference type="SAM" id="MobiDB-lite"/>
    </source>
</evidence>
<evidence type="ECO:0000313" key="2">
    <source>
        <dbReference type="EMBL" id="MCI61551.1"/>
    </source>
</evidence>
<feature type="non-terminal residue" evidence="2">
    <location>
        <position position="1"/>
    </location>
</feature>
<proteinExistence type="predicted"/>
<keyword evidence="3" id="KW-1185">Reference proteome</keyword>
<comment type="caution">
    <text evidence="2">The sequence shown here is derived from an EMBL/GenBank/DDBJ whole genome shotgun (WGS) entry which is preliminary data.</text>
</comment>
<organism evidence="2 3">
    <name type="scientific">Trifolium medium</name>
    <dbReference type="NCBI Taxonomy" id="97028"/>
    <lineage>
        <taxon>Eukaryota</taxon>
        <taxon>Viridiplantae</taxon>
        <taxon>Streptophyta</taxon>
        <taxon>Embryophyta</taxon>
        <taxon>Tracheophyta</taxon>
        <taxon>Spermatophyta</taxon>
        <taxon>Magnoliopsida</taxon>
        <taxon>eudicotyledons</taxon>
        <taxon>Gunneridae</taxon>
        <taxon>Pentapetalae</taxon>
        <taxon>rosids</taxon>
        <taxon>fabids</taxon>
        <taxon>Fabales</taxon>
        <taxon>Fabaceae</taxon>
        <taxon>Papilionoideae</taxon>
        <taxon>50 kb inversion clade</taxon>
        <taxon>NPAAA clade</taxon>
        <taxon>Hologalegina</taxon>
        <taxon>IRL clade</taxon>
        <taxon>Trifolieae</taxon>
        <taxon>Trifolium</taxon>
    </lineage>
</organism>